<evidence type="ECO:0000256" key="1">
    <source>
        <dbReference type="ARBA" id="ARBA00023015"/>
    </source>
</evidence>
<organism evidence="4 5">
    <name type="scientific">Dactylosporangium darangshiense</name>
    <dbReference type="NCBI Taxonomy" id="579108"/>
    <lineage>
        <taxon>Bacteria</taxon>
        <taxon>Bacillati</taxon>
        <taxon>Actinomycetota</taxon>
        <taxon>Actinomycetes</taxon>
        <taxon>Micromonosporales</taxon>
        <taxon>Micromonosporaceae</taxon>
        <taxon>Dactylosporangium</taxon>
    </lineage>
</organism>
<dbReference type="PANTHER" id="PTHR43130:SF3">
    <property type="entry name" value="HTH-TYPE TRANSCRIPTIONAL REGULATOR RV1931C"/>
    <property type="match status" value="1"/>
</dbReference>
<name>A0ABP8D115_9ACTN</name>
<dbReference type="PROSITE" id="PS01124">
    <property type="entry name" value="HTH_ARAC_FAMILY_2"/>
    <property type="match status" value="1"/>
</dbReference>
<dbReference type="Proteomes" id="UP001500620">
    <property type="component" value="Unassembled WGS sequence"/>
</dbReference>
<dbReference type="Pfam" id="PF01965">
    <property type="entry name" value="DJ-1_PfpI"/>
    <property type="match status" value="1"/>
</dbReference>
<evidence type="ECO:0000259" key="3">
    <source>
        <dbReference type="PROSITE" id="PS01124"/>
    </source>
</evidence>
<dbReference type="CDD" id="cd03137">
    <property type="entry name" value="GATase1_AraC_1"/>
    <property type="match status" value="1"/>
</dbReference>
<dbReference type="SUPFAM" id="SSF52317">
    <property type="entry name" value="Class I glutamine amidotransferase-like"/>
    <property type="match status" value="1"/>
</dbReference>
<gene>
    <name evidence="4" type="ORF">GCM10022255_014910</name>
</gene>
<reference evidence="5" key="1">
    <citation type="journal article" date="2019" name="Int. J. Syst. Evol. Microbiol.">
        <title>The Global Catalogue of Microorganisms (GCM) 10K type strain sequencing project: providing services to taxonomists for standard genome sequencing and annotation.</title>
        <authorList>
            <consortium name="The Broad Institute Genomics Platform"/>
            <consortium name="The Broad Institute Genome Sequencing Center for Infectious Disease"/>
            <person name="Wu L."/>
            <person name="Ma J."/>
        </authorList>
    </citation>
    <scope>NUCLEOTIDE SEQUENCE [LARGE SCALE GENOMIC DNA]</scope>
    <source>
        <strain evidence="5">JCM 17441</strain>
    </source>
</reference>
<comment type="caution">
    <text evidence="4">The sequence shown here is derived from an EMBL/GenBank/DDBJ whole genome shotgun (WGS) entry which is preliminary data.</text>
</comment>
<dbReference type="Gene3D" id="1.10.10.60">
    <property type="entry name" value="Homeodomain-like"/>
    <property type="match status" value="1"/>
</dbReference>
<evidence type="ECO:0000313" key="5">
    <source>
        <dbReference type="Proteomes" id="UP001500620"/>
    </source>
</evidence>
<evidence type="ECO:0000256" key="2">
    <source>
        <dbReference type="ARBA" id="ARBA00023163"/>
    </source>
</evidence>
<protein>
    <submittedName>
        <fullName evidence="4">Helix-turn-helix domain-containing protein</fullName>
    </submittedName>
</protein>
<feature type="domain" description="HTH araC/xylS-type" evidence="3">
    <location>
        <begin position="214"/>
        <end position="312"/>
    </location>
</feature>
<keyword evidence="5" id="KW-1185">Reference proteome</keyword>
<dbReference type="InterPro" id="IPR018060">
    <property type="entry name" value="HTH_AraC"/>
</dbReference>
<dbReference type="Pfam" id="PF12833">
    <property type="entry name" value="HTH_18"/>
    <property type="match status" value="1"/>
</dbReference>
<dbReference type="InterPro" id="IPR052158">
    <property type="entry name" value="INH-QAR"/>
</dbReference>
<dbReference type="PANTHER" id="PTHR43130">
    <property type="entry name" value="ARAC-FAMILY TRANSCRIPTIONAL REGULATOR"/>
    <property type="match status" value="1"/>
</dbReference>
<sequence length="318" mass="34329">MVVVALDGVYPFELSIPVRIFGTATGERGEPLYEVLTCSLDGGPVTTDADFTVAVAHGPELLASAGTVVIPPFVACADDSGQEWLPDRLGAALRTVRPGTRIVSLCTAAFALAAAGLLDGRPATTHWNRSEQFRNAFPEVDLRPDVLFVDDGDVLTAAGVAAGVDLCLHLVRRDHGSEVANRVARLCIVPPWRDGGQAQYIDRPVPPAAEVSTAAVREWALERLHEPLSLTELAGRARMSVRTFSRRFRDEVGLTPVQWLTRQRIEHARRLLETTDLPVDRVATAAGFGTGASLRQHLSTTLGVSPIAYRNTFRASAH</sequence>
<keyword evidence="2" id="KW-0804">Transcription</keyword>
<evidence type="ECO:0000313" key="4">
    <source>
        <dbReference type="EMBL" id="GAA4245868.1"/>
    </source>
</evidence>
<accession>A0ABP8D115</accession>
<proteinExistence type="predicted"/>
<dbReference type="Gene3D" id="3.40.50.880">
    <property type="match status" value="1"/>
</dbReference>
<keyword evidence="1" id="KW-0805">Transcription regulation</keyword>
<dbReference type="InterPro" id="IPR029062">
    <property type="entry name" value="Class_I_gatase-like"/>
</dbReference>
<dbReference type="SMART" id="SM00342">
    <property type="entry name" value="HTH_ARAC"/>
    <property type="match status" value="1"/>
</dbReference>
<dbReference type="InterPro" id="IPR002818">
    <property type="entry name" value="DJ-1/PfpI"/>
</dbReference>
<dbReference type="SUPFAM" id="SSF46689">
    <property type="entry name" value="Homeodomain-like"/>
    <property type="match status" value="2"/>
</dbReference>
<dbReference type="EMBL" id="BAABAT010000003">
    <property type="protein sequence ID" value="GAA4245868.1"/>
    <property type="molecule type" value="Genomic_DNA"/>
</dbReference>
<dbReference type="InterPro" id="IPR009057">
    <property type="entry name" value="Homeodomain-like_sf"/>
</dbReference>